<evidence type="ECO:0008006" key="5">
    <source>
        <dbReference type="Google" id="ProtNLM"/>
    </source>
</evidence>
<dbReference type="EMBL" id="FXAU01000006">
    <property type="protein sequence ID" value="SMG43897.1"/>
    <property type="molecule type" value="Genomic_DNA"/>
</dbReference>
<dbReference type="Proteomes" id="UP000192980">
    <property type="component" value="Unassembled WGS sequence"/>
</dbReference>
<feature type="signal peptide" evidence="2">
    <location>
        <begin position="1"/>
        <end position="21"/>
    </location>
</feature>
<feature type="region of interest" description="Disordered" evidence="1">
    <location>
        <begin position="192"/>
        <end position="269"/>
    </location>
</feature>
<accession>A0A1X7KQT4</accession>
<evidence type="ECO:0000256" key="2">
    <source>
        <dbReference type="SAM" id="SignalP"/>
    </source>
</evidence>
<evidence type="ECO:0000313" key="4">
    <source>
        <dbReference type="Proteomes" id="UP000192980"/>
    </source>
</evidence>
<evidence type="ECO:0000256" key="1">
    <source>
        <dbReference type="SAM" id="MobiDB-lite"/>
    </source>
</evidence>
<evidence type="ECO:0000313" key="3">
    <source>
        <dbReference type="EMBL" id="SMG43897.1"/>
    </source>
</evidence>
<feature type="region of interest" description="Disordered" evidence="1">
    <location>
        <begin position="123"/>
        <end position="145"/>
    </location>
</feature>
<dbReference type="STRING" id="561061.SAMN05660862_3138"/>
<feature type="region of interest" description="Disordered" evidence="1">
    <location>
        <begin position="359"/>
        <end position="389"/>
    </location>
</feature>
<feature type="compositionally biased region" description="Basic and acidic residues" evidence="1">
    <location>
        <begin position="194"/>
        <end position="203"/>
    </location>
</feature>
<dbReference type="PANTHER" id="PTHR24637">
    <property type="entry name" value="COLLAGEN"/>
    <property type="match status" value="1"/>
</dbReference>
<name>A0A1X7KQT4_9SPHI</name>
<protein>
    <recommendedName>
        <fullName evidence="5">Collagen triple helix repeat-containing protein</fullName>
    </recommendedName>
</protein>
<gene>
    <name evidence="3" type="ORF">SAMN05660862_3138</name>
</gene>
<keyword evidence="4" id="KW-1185">Reference proteome</keyword>
<dbReference type="AlphaFoldDB" id="A0A1X7KQT4"/>
<proteinExistence type="predicted"/>
<organism evidence="3 4">
    <name type="scientific">Sphingobacterium psychroaquaticum</name>
    <dbReference type="NCBI Taxonomy" id="561061"/>
    <lineage>
        <taxon>Bacteria</taxon>
        <taxon>Pseudomonadati</taxon>
        <taxon>Bacteroidota</taxon>
        <taxon>Sphingobacteriia</taxon>
        <taxon>Sphingobacteriales</taxon>
        <taxon>Sphingobacteriaceae</taxon>
        <taxon>Sphingobacterium</taxon>
    </lineage>
</organism>
<feature type="compositionally biased region" description="Polar residues" evidence="1">
    <location>
        <begin position="332"/>
        <end position="344"/>
    </location>
</feature>
<reference evidence="3 4" key="1">
    <citation type="submission" date="2017-04" db="EMBL/GenBank/DDBJ databases">
        <authorList>
            <person name="Afonso C.L."/>
            <person name="Miller P.J."/>
            <person name="Scott M.A."/>
            <person name="Spackman E."/>
            <person name="Goraichik I."/>
            <person name="Dimitrov K.M."/>
            <person name="Suarez D.L."/>
            <person name="Swayne D.E."/>
        </authorList>
    </citation>
    <scope>NUCLEOTIDE SEQUENCE [LARGE SCALE GENOMIC DNA]</scope>
    <source>
        <strain evidence="3 4">DSM 22418</strain>
    </source>
</reference>
<sequence>MKKIIYTAVLFITLLHLTSCNDLDILAPPGPAGMSAYKEWVKAVEGGQIQWSQGTDLPNFFKFLKGEKGDKGDDGKSSYDIWKDYIASGAVDDPHNPGSKWPAGKNTQADFYKFMTGAKGDAGLTPHVNDKGNWQIGDKDTGIPAKGKDGTVVTIGTNGNWVIDGKDSGISAKGKDGKDGTVITIGSNGNWFIDGKDTGRPSKGDPGPAGPAGKPGTVITIGGNGNWFIDGADSGKPSTGKDGSKVTIGGNGNWHIDGVDTGVPTKGKDGVDGKNGSVITINSIGNWVIDGVDTGVKAEGLNGAPGPAGKPGSVITISTTTGNWEIDGVDTGNPSKGANGSNGADGSKIKINAAGNWEIDGEDTGEPARGAKGDTGSAGPTGPAGQNGESAFSMWVEEVMTGNIFDKNNNPWPQTDTSLEDFWNYLSGESAPGAVLDITPLAFVKNSIDPNDNTKEIFEFITDPEAEVYVTYKGMKRTYKAGSDGKISILLENDVEKDIAFLASAKANNKLESTNYLLNVPARPAVFEFGEEAVFVLKFPGMPPAVGNGTVGHPSFPGIVVGSYEVTRPDYITALYDPGITQDMYIPIHVENVQDIVVLGGVNLSYQIQAVKADDVPPEVLNLYGADNYIKVSPPGNASEHGRYTTTIQFVSKSKKLSFAKIDIERPKQL</sequence>
<feature type="chain" id="PRO_5012462832" description="Collagen triple helix repeat-containing protein" evidence="2">
    <location>
        <begin position="22"/>
        <end position="670"/>
    </location>
</feature>
<dbReference type="RefSeq" id="WP_085473839.1">
    <property type="nucleotide sequence ID" value="NZ_FXAU01000006.1"/>
</dbReference>
<feature type="region of interest" description="Disordered" evidence="1">
    <location>
        <begin position="326"/>
        <end position="347"/>
    </location>
</feature>
<dbReference type="OrthoDB" id="1151433at2"/>
<keyword evidence="2" id="KW-0732">Signal</keyword>